<accession>A0AAP0DML6</accession>
<dbReference type="PANTHER" id="PTHR45676:SF84">
    <property type="entry name" value="RING-TYPE DOMAIN-CONTAINING PROTEIN"/>
    <property type="match status" value="1"/>
</dbReference>
<proteinExistence type="predicted"/>
<evidence type="ECO:0000313" key="5">
    <source>
        <dbReference type="Proteomes" id="UP001408789"/>
    </source>
</evidence>
<dbReference type="EMBL" id="JBCNJP010000007">
    <property type="protein sequence ID" value="KAK9075768.1"/>
    <property type="molecule type" value="Genomic_DNA"/>
</dbReference>
<dbReference type="AlphaFoldDB" id="A0AAP0DML6"/>
<organism evidence="4 5">
    <name type="scientific">Deinandra increscens subsp. villosa</name>
    <dbReference type="NCBI Taxonomy" id="3103831"/>
    <lineage>
        <taxon>Eukaryota</taxon>
        <taxon>Viridiplantae</taxon>
        <taxon>Streptophyta</taxon>
        <taxon>Embryophyta</taxon>
        <taxon>Tracheophyta</taxon>
        <taxon>Spermatophyta</taxon>
        <taxon>Magnoliopsida</taxon>
        <taxon>eudicotyledons</taxon>
        <taxon>Gunneridae</taxon>
        <taxon>Pentapetalae</taxon>
        <taxon>asterids</taxon>
        <taxon>campanulids</taxon>
        <taxon>Asterales</taxon>
        <taxon>Asteraceae</taxon>
        <taxon>Asteroideae</taxon>
        <taxon>Heliantheae alliance</taxon>
        <taxon>Madieae</taxon>
        <taxon>Madiinae</taxon>
        <taxon>Deinandra</taxon>
    </lineage>
</organism>
<feature type="transmembrane region" description="Helical" evidence="2">
    <location>
        <begin position="6"/>
        <end position="30"/>
    </location>
</feature>
<dbReference type="InterPro" id="IPR013083">
    <property type="entry name" value="Znf_RING/FYVE/PHD"/>
</dbReference>
<evidence type="ECO:0000259" key="3">
    <source>
        <dbReference type="PROSITE" id="PS50089"/>
    </source>
</evidence>
<keyword evidence="1" id="KW-0862">Zinc</keyword>
<dbReference type="SUPFAM" id="SSF57850">
    <property type="entry name" value="RING/U-box"/>
    <property type="match status" value="1"/>
</dbReference>
<dbReference type="GO" id="GO:0008270">
    <property type="term" value="F:zinc ion binding"/>
    <property type="evidence" value="ECO:0007669"/>
    <property type="project" value="UniProtKB-KW"/>
</dbReference>
<protein>
    <recommendedName>
        <fullName evidence="3">RING-type domain-containing protein</fullName>
    </recommendedName>
</protein>
<dbReference type="Pfam" id="PF13639">
    <property type="entry name" value="zf-RING_2"/>
    <property type="match status" value="1"/>
</dbReference>
<gene>
    <name evidence="4" type="ORF">SSX86_004097</name>
</gene>
<feature type="domain" description="RING-type" evidence="3">
    <location>
        <begin position="82"/>
        <end position="124"/>
    </location>
</feature>
<keyword evidence="5" id="KW-1185">Reference proteome</keyword>
<comment type="caution">
    <text evidence="4">The sequence shown here is derived from an EMBL/GenBank/DDBJ whole genome shotgun (WGS) entry which is preliminary data.</text>
</comment>
<dbReference type="InterPro" id="IPR001841">
    <property type="entry name" value="Znf_RING"/>
</dbReference>
<dbReference type="PANTHER" id="PTHR45676">
    <property type="entry name" value="RING-H2 FINGER PROTEIN ATL51-RELATED"/>
    <property type="match status" value="1"/>
</dbReference>
<keyword evidence="2" id="KW-0812">Transmembrane</keyword>
<dbReference type="SMART" id="SM00184">
    <property type="entry name" value="RING"/>
    <property type="match status" value="1"/>
</dbReference>
<evidence type="ECO:0000256" key="2">
    <source>
        <dbReference type="SAM" id="Phobius"/>
    </source>
</evidence>
<keyword evidence="2" id="KW-1133">Transmembrane helix</keyword>
<evidence type="ECO:0000256" key="1">
    <source>
        <dbReference type="PROSITE-ProRule" id="PRU00175"/>
    </source>
</evidence>
<dbReference type="Gene3D" id="3.30.40.10">
    <property type="entry name" value="Zinc/RING finger domain, C3HC4 (zinc finger)"/>
    <property type="match status" value="1"/>
</dbReference>
<dbReference type="PROSITE" id="PS50089">
    <property type="entry name" value="ZF_RING_2"/>
    <property type="match status" value="1"/>
</dbReference>
<keyword evidence="1" id="KW-0479">Metal-binding</keyword>
<keyword evidence="1" id="KW-0863">Zinc-finger</keyword>
<reference evidence="4 5" key="1">
    <citation type="submission" date="2024-04" db="EMBL/GenBank/DDBJ databases">
        <title>The reference genome of an endangered Asteraceae, Deinandra increscens subsp. villosa, native to the Central Coast of California.</title>
        <authorList>
            <person name="Guilliams M."/>
            <person name="Hasenstab-Lehman K."/>
            <person name="Meyer R."/>
            <person name="Mcevoy S."/>
        </authorList>
    </citation>
    <scope>NUCLEOTIDE SEQUENCE [LARGE SCALE GENOMIC DNA]</scope>
    <source>
        <tissue evidence="4">Leaf</tissue>
    </source>
</reference>
<evidence type="ECO:0000313" key="4">
    <source>
        <dbReference type="EMBL" id="KAK9075768.1"/>
    </source>
</evidence>
<sequence length="134" mass="15410">MPFLYYGLVVVATAAIILAVYNLIIVRWCATRYYQGSRHQTNHLLLRHRRNSTTNVMIVLPHPPASFRYAKDDDQLDYETECCVCLSVFEEGEELRKLDGCNHSFHASCIDMWLFSHLDCPLCRAPVPLLNPPV</sequence>
<dbReference type="Proteomes" id="UP001408789">
    <property type="component" value="Unassembled WGS sequence"/>
</dbReference>
<keyword evidence="2" id="KW-0472">Membrane</keyword>
<name>A0AAP0DML6_9ASTR</name>
<dbReference type="GO" id="GO:0016567">
    <property type="term" value="P:protein ubiquitination"/>
    <property type="evidence" value="ECO:0007669"/>
    <property type="project" value="TreeGrafter"/>
</dbReference>